<gene>
    <name evidence="1" type="ORF">LTR62_000905</name>
</gene>
<sequence>MNTEVARRMLKLGSTANLSVKQAVQTTLQINRSAVQQRLQEIEEREPQPKLSALETLDFRSDTLILLPGLDSYLESTARRQVYRGTSIFRPAASPTKYNPPQLPIAVSTRNAEYLLHNLHAFEAWVA</sequence>
<accession>A0AAN7T8Y7</accession>
<comment type="caution">
    <text evidence="1">The sequence shown here is derived from an EMBL/GenBank/DDBJ whole genome shotgun (WGS) entry which is preliminary data.</text>
</comment>
<protein>
    <submittedName>
        <fullName evidence="1">Uncharacterized protein</fullName>
    </submittedName>
</protein>
<evidence type="ECO:0000313" key="2">
    <source>
        <dbReference type="Proteomes" id="UP001310890"/>
    </source>
</evidence>
<reference evidence="1" key="1">
    <citation type="submission" date="2023-08" db="EMBL/GenBank/DDBJ databases">
        <title>Black Yeasts Isolated from many extreme environments.</title>
        <authorList>
            <person name="Coleine C."/>
            <person name="Stajich J.E."/>
            <person name="Selbmann L."/>
        </authorList>
    </citation>
    <scope>NUCLEOTIDE SEQUENCE</scope>
    <source>
        <strain evidence="1">CCFEE 5401</strain>
    </source>
</reference>
<dbReference type="EMBL" id="JAVRRL010000111">
    <property type="protein sequence ID" value="KAK5107670.1"/>
    <property type="molecule type" value="Genomic_DNA"/>
</dbReference>
<organism evidence="1 2">
    <name type="scientific">Meristemomyces frigidus</name>
    <dbReference type="NCBI Taxonomy" id="1508187"/>
    <lineage>
        <taxon>Eukaryota</taxon>
        <taxon>Fungi</taxon>
        <taxon>Dikarya</taxon>
        <taxon>Ascomycota</taxon>
        <taxon>Pezizomycotina</taxon>
        <taxon>Dothideomycetes</taxon>
        <taxon>Dothideomycetidae</taxon>
        <taxon>Mycosphaerellales</taxon>
        <taxon>Teratosphaeriaceae</taxon>
        <taxon>Meristemomyces</taxon>
    </lineage>
</organism>
<name>A0AAN7T8Y7_9PEZI</name>
<dbReference type="AlphaFoldDB" id="A0AAN7T8Y7"/>
<evidence type="ECO:0000313" key="1">
    <source>
        <dbReference type="EMBL" id="KAK5107670.1"/>
    </source>
</evidence>
<proteinExistence type="predicted"/>
<dbReference type="Proteomes" id="UP001310890">
    <property type="component" value="Unassembled WGS sequence"/>
</dbReference>